<keyword evidence="1" id="KW-0805">Transcription regulation</keyword>
<evidence type="ECO:0000256" key="1">
    <source>
        <dbReference type="ARBA" id="ARBA00023015"/>
    </source>
</evidence>
<dbReference type="EMBL" id="JAVRHZ010000006">
    <property type="protein sequence ID" value="MDT0556501.1"/>
    <property type="molecule type" value="Genomic_DNA"/>
</dbReference>
<dbReference type="Proteomes" id="UP001254488">
    <property type="component" value="Unassembled WGS sequence"/>
</dbReference>
<keyword evidence="7" id="KW-1185">Reference proteome</keyword>
<dbReference type="Gene3D" id="1.10.357.10">
    <property type="entry name" value="Tetracycline Repressor, domain 2"/>
    <property type="match status" value="1"/>
</dbReference>
<evidence type="ECO:0000256" key="2">
    <source>
        <dbReference type="ARBA" id="ARBA00023125"/>
    </source>
</evidence>
<dbReference type="SUPFAM" id="SSF46689">
    <property type="entry name" value="Homeodomain-like"/>
    <property type="match status" value="1"/>
</dbReference>
<name>A0ABU2YE89_9FLAO</name>
<dbReference type="PANTHER" id="PTHR47506">
    <property type="entry name" value="TRANSCRIPTIONAL REGULATORY PROTEIN"/>
    <property type="match status" value="1"/>
</dbReference>
<dbReference type="PANTHER" id="PTHR47506:SF3">
    <property type="entry name" value="HTH-TYPE TRANSCRIPTIONAL REGULATOR LMRA"/>
    <property type="match status" value="1"/>
</dbReference>
<dbReference type="PROSITE" id="PS01081">
    <property type="entry name" value="HTH_TETR_1"/>
    <property type="match status" value="1"/>
</dbReference>
<feature type="DNA-binding region" description="H-T-H motif" evidence="4">
    <location>
        <begin position="28"/>
        <end position="47"/>
    </location>
</feature>
<dbReference type="PROSITE" id="PS50977">
    <property type="entry name" value="HTH_TETR_2"/>
    <property type="match status" value="1"/>
</dbReference>
<dbReference type="InterPro" id="IPR001647">
    <property type="entry name" value="HTH_TetR"/>
</dbReference>
<reference evidence="6 7" key="1">
    <citation type="submission" date="2023-09" db="EMBL/GenBank/DDBJ databases">
        <authorList>
            <person name="Rey-Velasco X."/>
        </authorList>
    </citation>
    <scope>NUCLEOTIDE SEQUENCE [LARGE SCALE GENOMIC DNA]</scope>
    <source>
        <strain evidence="6 7">W242</strain>
    </source>
</reference>
<evidence type="ECO:0000256" key="4">
    <source>
        <dbReference type="PROSITE-ProRule" id="PRU00335"/>
    </source>
</evidence>
<keyword evidence="3" id="KW-0804">Transcription</keyword>
<dbReference type="SUPFAM" id="SSF48498">
    <property type="entry name" value="Tetracyclin repressor-like, C-terminal domain"/>
    <property type="match status" value="1"/>
</dbReference>
<dbReference type="Pfam" id="PF16925">
    <property type="entry name" value="TetR_C_13"/>
    <property type="match status" value="1"/>
</dbReference>
<evidence type="ECO:0000313" key="7">
    <source>
        <dbReference type="Proteomes" id="UP001254488"/>
    </source>
</evidence>
<dbReference type="InterPro" id="IPR009057">
    <property type="entry name" value="Homeodomain-like_sf"/>
</dbReference>
<dbReference type="Pfam" id="PF00440">
    <property type="entry name" value="TetR_N"/>
    <property type="match status" value="1"/>
</dbReference>
<keyword evidence="2 4" id="KW-0238">DNA-binding</keyword>
<proteinExistence type="predicted"/>
<evidence type="ECO:0000256" key="3">
    <source>
        <dbReference type="ARBA" id="ARBA00023163"/>
    </source>
</evidence>
<comment type="caution">
    <text evidence="6">The sequence shown here is derived from an EMBL/GenBank/DDBJ whole genome shotgun (WGS) entry which is preliminary data.</text>
</comment>
<dbReference type="RefSeq" id="WP_311333452.1">
    <property type="nucleotide sequence ID" value="NZ_JAVRHZ010000006.1"/>
</dbReference>
<dbReference type="InterPro" id="IPR011075">
    <property type="entry name" value="TetR_C"/>
</dbReference>
<evidence type="ECO:0000259" key="5">
    <source>
        <dbReference type="PROSITE" id="PS50977"/>
    </source>
</evidence>
<feature type="domain" description="HTH tetR-type" evidence="5">
    <location>
        <begin position="5"/>
        <end position="65"/>
    </location>
</feature>
<dbReference type="InterPro" id="IPR036271">
    <property type="entry name" value="Tet_transcr_reg_TetR-rel_C_sf"/>
</dbReference>
<dbReference type="InterPro" id="IPR023772">
    <property type="entry name" value="DNA-bd_HTH_TetR-type_CS"/>
</dbReference>
<organism evidence="6 7">
    <name type="scientific">Patiriisocius hiemis</name>
    <dbReference type="NCBI Taxonomy" id="3075604"/>
    <lineage>
        <taxon>Bacteria</taxon>
        <taxon>Pseudomonadati</taxon>
        <taxon>Bacteroidota</taxon>
        <taxon>Flavobacteriia</taxon>
        <taxon>Flavobacteriales</taxon>
        <taxon>Flavobacteriaceae</taxon>
        <taxon>Patiriisocius</taxon>
    </lineage>
</organism>
<gene>
    <name evidence="6" type="ORF">RM538_10825</name>
</gene>
<dbReference type="PRINTS" id="PR00455">
    <property type="entry name" value="HTHTETR"/>
</dbReference>
<evidence type="ECO:0000313" key="6">
    <source>
        <dbReference type="EMBL" id="MDT0556501.1"/>
    </source>
</evidence>
<accession>A0ABU2YE89</accession>
<protein>
    <submittedName>
        <fullName evidence="6">TetR/AcrR family transcriptional regulator</fullName>
    </submittedName>
</protein>
<sequence>MRNAEVTRNSIITESANLFNTKGYKSTSISDITRATGLTKGAIYRHFENKQDLEQHALRSLSKKMFDKIGASIREENTCKDKFEVIFNFFEAYLNTPLYEGGCPLMNAAIEADDANPVLRQQAFTILAQLKASVVKILENGIANNQIKKEIDTTHYSTIVIACLEGGIMMSKLERNKNAISATTKHLRSLIDSISVA</sequence>